<feature type="domain" description="Cadherin" evidence="9">
    <location>
        <begin position="48"/>
        <end position="169"/>
    </location>
</feature>
<reference evidence="12" key="1">
    <citation type="submission" date="2016-06" db="UniProtKB">
        <authorList>
            <consortium name="WormBaseParasite"/>
        </authorList>
    </citation>
    <scope>IDENTIFICATION</scope>
</reference>
<accession>A0A183KMZ9</accession>
<dbReference type="InterPro" id="IPR050174">
    <property type="entry name" value="Protocadherin/Cadherin-CA"/>
</dbReference>
<evidence type="ECO:0000256" key="6">
    <source>
        <dbReference type="ARBA" id="ARBA00023136"/>
    </source>
</evidence>
<dbReference type="Pfam" id="PF00028">
    <property type="entry name" value="Cadherin"/>
    <property type="match status" value="2"/>
</dbReference>
<dbReference type="EMBL" id="UZAK01038646">
    <property type="protein sequence ID" value="VDP61546.1"/>
    <property type="molecule type" value="Genomic_DNA"/>
</dbReference>
<dbReference type="InterPro" id="IPR002126">
    <property type="entry name" value="Cadherin-like_dom"/>
</dbReference>
<keyword evidence="3" id="KW-0677">Repeat</keyword>
<dbReference type="FunFam" id="2.60.40.60:FF:000275">
    <property type="entry name" value="Si:dkey-30k22.7"/>
    <property type="match status" value="1"/>
</dbReference>
<dbReference type="InterPro" id="IPR015919">
    <property type="entry name" value="Cadherin-like_sf"/>
</dbReference>
<dbReference type="Proteomes" id="UP000279833">
    <property type="component" value="Unassembled WGS sequence"/>
</dbReference>
<dbReference type="PRINTS" id="PR00205">
    <property type="entry name" value="CADHERIN"/>
</dbReference>
<keyword evidence="2" id="KW-0812">Transmembrane</keyword>
<organism evidence="12">
    <name type="scientific">Schistosoma curassoni</name>
    <dbReference type="NCBI Taxonomy" id="6186"/>
    <lineage>
        <taxon>Eukaryota</taxon>
        <taxon>Metazoa</taxon>
        <taxon>Spiralia</taxon>
        <taxon>Lophotrochozoa</taxon>
        <taxon>Platyhelminthes</taxon>
        <taxon>Trematoda</taxon>
        <taxon>Digenea</taxon>
        <taxon>Strigeidida</taxon>
        <taxon>Schistosomatoidea</taxon>
        <taxon>Schistosomatidae</taxon>
        <taxon>Schistosoma</taxon>
    </lineage>
</organism>
<evidence type="ECO:0000256" key="3">
    <source>
        <dbReference type="ARBA" id="ARBA00022737"/>
    </source>
</evidence>
<dbReference type="AlphaFoldDB" id="A0A183KMZ9"/>
<evidence type="ECO:0000256" key="1">
    <source>
        <dbReference type="ARBA" id="ARBA00004167"/>
    </source>
</evidence>
<proteinExistence type="predicted"/>
<dbReference type="InterPro" id="IPR020894">
    <property type="entry name" value="Cadherin_CS"/>
</dbReference>
<evidence type="ECO:0000256" key="7">
    <source>
        <dbReference type="ARBA" id="ARBA00023180"/>
    </source>
</evidence>
<name>A0A183KMZ9_9TREM</name>
<dbReference type="SUPFAM" id="SSF49313">
    <property type="entry name" value="Cadherin-like"/>
    <property type="match status" value="4"/>
</dbReference>
<dbReference type="GO" id="GO:0005509">
    <property type="term" value="F:calcium ion binding"/>
    <property type="evidence" value="ECO:0007669"/>
    <property type="project" value="UniProtKB-UniRule"/>
</dbReference>
<dbReference type="GO" id="GO:0005886">
    <property type="term" value="C:plasma membrane"/>
    <property type="evidence" value="ECO:0007669"/>
    <property type="project" value="InterPro"/>
</dbReference>
<keyword evidence="11" id="KW-1185">Reference proteome</keyword>
<dbReference type="PANTHER" id="PTHR24028">
    <property type="entry name" value="CADHERIN-87A"/>
    <property type="match status" value="1"/>
</dbReference>
<evidence type="ECO:0000256" key="5">
    <source>
        <dbReference type="ARBA" id="ARBA00022989"/>
    </source>
</evidence>
<dbReference type="PROSITE" id="PS00232">
    <property type="entry name" value="CADHERIN_1"/>
    <property type="match status" value="2"/>
</dbReference>
<comment type="subcellular location">
    <subcellularLocation>
        <location evidence="1">Membrane</location>
        <topology evidence="1">Single-pass membrane protein</topology>
    </subcellularLocation>
</comment>
<evidence type="ECO:0000313" key="10">
    <source>
        <dbReference type="EMBL" id="VDP61546.1"/>
    </source>
</evidence>
<dbReference type="PROSITE" id="PS50268">
    <property type="entry name" value="CADHERIN_2"/>
    <property type="match status" value="3"/>
</dbReference>
<evidence type="ECO:0000313" key="12">
    <source>
        <dbReference type="WBParaSite" id="SCUD_0001642801-mRNA-1"/>
    </source>
</evidence>
<evidence type="ECO:0000256" key="2">
    <source>
        <dbReference type="ARBA" id="ARBA00022692"/>
    </source>
</evidence>
<evidence type="ECO:0000259" key="9">
    <source>
        <dbReference type="PROSITE" id="PS50268"/>
    </source>
</evidence>
<keyword evidence="5" id="KW-1133">Transmembrane helix</keyword>
<keyword evidence="6" id="KW-0472">Membrane</keyword>
<dbReference type="GO" id="GO:0007156">
    <property type="term" value="P:homophilic cell adhesion via plasma membrane adhesion molecules"/>
    <property type="evidence" value="ECO:0007669"/>
    <property type="project" value="InterPro"/>
</dbReference>
<evidence type="ECO:0000256" key="4">
    <source>
        <dbReference type="ARBA" id="ARBA00022837"/>
    </source>
</evidence>
<dbReference type="PANTHER" id="PTHR24028:SF146">
    <property type="entry name" value="CADHERIN 96CB, ISOFORM D-RELATED"/>
    <property type="match status" value="1"/>
</dbReference>
<evidence type="ECO:0000313" key="11">
    <source>
        <dbReference type="Proteomes" id="UP000279833"/>
    </source>
</evidence>
<dbReference type="STRING" id="6186.A0A183KMZ9"/>
<dbReference type="Gene3D" id="2.60.40.60">
    <property type="entry name" value="Cadherins"/>
    <property type="match status" value="4"/>
</dbReference>
<reference evidence="10 11" key="2">
    <citation type="submission" date="2018-11" db="EMBL/GenBank/DDBJ databases">
        <authorList>
            <consortium name="Pathogen Informatics"/>
        </authorList>
    </citation>
    <scope>NUCLEOTIDE SEQUENCE [LARGE SCALE GENOMIC DNA]</scope>
    <source>
        <strain evidence="10">Dakar</strain>
        <strain evidence="11">Dakar, Senegal</strain>
    </source>
</reference>
<sequence length="460" mass="52562">IILTVEANDGGSLPRSTTCIVEITVLDENDHSPELHFEPAHLTNYALVPENEKPGRLVAVFTAQDKDSGDNGRVSCRLAETRKWTFDTQNKEKLESLLLNPTEILFSLQQMHMPFSIIYKLTTASSFDREFISKITVWITCSDYGIPPRNSTGSVAVRISDVNDEPPIFSQTHYYFNINENTEIGTIINKINATDPDEGENAKLTFWLSGQNANYFDVNKATGYLTVQKLLDREMINELRFQIHAADNGMPSLNSSADITIIIQDVNDNPPSILNKIEFYILENHTASLAIGKITAYDADIGRNAEITFTLIQCIAYGLNTFNSSDSIVHESYENYLSNKKNFSQSLEIMYTLSQLHKQMYLQLELLKSDKFVDLTKASINLGIHPRQPLYKIKNIVLRLTPKHRHANTFQNKHLLRFVYFKYNSIRGLVELKKHRILLLFINWIQPKYTFHKPFPANYG</sequence>
<dbReference type="CDD" id="cd11304">
    <property type="entry name" value="Cadherin_repeat"/>
    <property type="match status" value="4"/>
</dbReference>
<protein>
    <submittedName>
        <fullName evidence="12">Cadherin domain-containing protein</fullName>
    </submittedName>
</protein>
<evidence type="ECO:0000256" key="8">
    <source>
        <dbReference type="PROSITE-ProRule" id="PRU00043"/>
    </source>
</evidence>
<dbReference type="WBParaSite" id="SCUD_0001642801-mRNA-1">
    <property type="protein sequence ID" value="SCUD_0001642801-mRNA-1"/>
    <property type="gene ID" value="SCUD_0001642801"/>
</dbReference>
<gene>
    <name evidence="10" type="ORF">SCUD_LOCUS16426</name>
</gene>
<feature type="domain" description="Cadherin" evidence="9">
    <location>
        <begin position="3"/>
        <end position="35"/>
    </location>
</feature>
<keyword evidence="7" id="KW-0325">Glycoprotein</keyword>
<feature type="domain" description="Cadherin" evidence="9">
    <location>
        <begin position="170"/>
        <end position="273"/>
    </location>
</feature>
<keyword evidence="4 8" id="KW-0106">Calcium</keyword>
<dbReference type="SMART" id="SM00112">
    <property type="entry name" value="CA"/>
    <property type="match status" value="2"/>
</dbReference>